<proteinExistence type="inferred from homology"/>
<dbReference type="Gene3D" id="3.20.20.80">
    <property type="entry name" value="Glycosidases"/>
    <property type="match status" value="1"/>
</dbReference>
<dbReference type="KEGG" id="vtu:IX91_23370"/>
<evidence type="ECO:0000313" key="7">
    <source>
        <dbReference type="EMBL" id="AIW17023.1"/>
    </source>
</evidence>
<dbReference type="PANTHER" id="PTHR10353:SF122">
    <property type="entry name" value="6-PHOSPHO-BETA-GLUCOSIDASE ASCB-RELATED"/>
    <property type="match status" value="1"/>
</dbReference>
<keyword evidence="2 6" id="KW-0378">Hydrolase</keyword>
<dbReference type="PATRIC" id="fig|1051646.9.peg.4603"/>
<dbReference type="EMBL" id="CP009355">
    <property type="protein sequence ID" value="AIW17023.1"/>
    <property type="molecule type" value="Genomic_DNA"/>
</dbReference>
<evidence type="ECO:0000256" key="2">
    <source>
        <dbReference type="ARBA" id="ARBA00022801"/>
    </source>
</evidence>
<dbReference type="PRINTS" id="PR00131">
    <property type="entry name" value="GLHYDRLASE1"/>
</dbReference>
<reference evidence="7 8" key="1">
    <citation type="submission" date="2014-08" db="EMBL/GenBank/DDBJ databases">
        <title>First Complete Genome Sequence of the Shellfish Pathogen Vibrio tubiashii.</title>
        <authorList>
            <person name="Richards G.P."/>
            <person name="Needleman D.S."/>
            <person name="Watson M.A."/>
            <person name="Bono J.L."/>
        </authorList>
    </citation>
    <scope>NUCLEOTIDE SEQUENCE [LARGE SCALE GENOMIC DNA]</scope>
    <source>
        <strain evidence="7 8">ATCC 19109</strain>
    </source>
</reference>
<evidence type="ECO:0000313" key="8">
    <source>
        <dbReference type="Proteomes" id="UP000030071"/>
    </source>
</evidence>
<dbReference type="SUPFAM" id="SSF51445">
    <property type="entry name" value="(Trans)glycosidases"/>
    <property type="match status" value="1"/>
</dbReference>
<dbReference type="InterPro" id="IPR018120">
    <property type="entry name" value="Glyco_hydro_1_AS"/>
</dbReference>
<evidence type="ECO:0000256" key="3">
    <source>
        <dbReference type="ARBA" id="ARBA00023295"/>
    </source>
</evidence>
<dbReference type="RefSeq" id="WP_004749388.1">
    <property type="nucleotide sequence ID" value="NZ_CP009355.1"/>
</dbReference>
<dbReference type="GO" id="GO:0005829">
    <property type="term" value="C:cytosol"/>
    <property type="evidence" value="ECO:0007669"/>
    <property type="project" value="TreeGrafter"/>
</dbReference>
<dbReference type="Pfam" id="PF00232">
    <property type="entry name" value="Glyco_hydro_1"/>
    <property type="match status" value="1"/>
</dbReference>
<dbReference type="FunFam" id="3.20.20.80:FF:000004">
    <property type="entry name" value="Beta-glucosidase 6-phospho-beta-glucosidase"/>
    <property type="match status" value="1"/>
</dbReference>
<dbReference type="GO" id="GO:0008422">
    <property type="term" value="F:beta-glucosidase activity"/>
    <property type="evidence" value="ECO:0007669"/>
    <property type="project" value="TreeGrafter"/>
</dbReference>
<dbReference type="InterPro" id="IPR017853">
    <property type="entry name" value="GH"/>
</dbReference>
<dbReference type="GO" id="GO:0016052">
    <property type="term" value="P:carbohydrate catabolic process"/>
    <property type="evidence" value="ECO:0007669"/>
    <property type="project" value="TreeGrafter"/>
</dbReference>
<evidence type="ECO:0000256" key="4">
    <source>
        <dbReference type="PROSITE-ProRule" id="PRU10055"/>
    </source>
</evidence>
<dbReference type="AlphaFoldDB" id="A0A0A0SJ04"/>
<dbReference type="Proteomes" id="UP000030071">
    <property type="component" value="Chromosome 2"/>
</dbReference>
<name>A0A0A0SJ04_9VIBR</name>
<evidence type="ECO:0000256" key="5">
    <source>
        <dbReference type="RuleBase" id="RU003690"/>
    </source>
</evidence>
<gene>
    <name evidence="7" type="ORF">IX91_23370</name>
</gene>
<dbReference type="PROSITE" id="PS00572">
    <property type="entry name" value="GLYCOSYL_HYDROL_F1_1"/>
    <property type="match status" value="1"/>
</dbReference>
<evidence type="ECO:0000256" key="6">
    <source>
        <dbReference type="RuleBase" id="RU004468"/>
    </source>
</evidence>
<dbReference type="STRING" id="1051646.IX91_23370"/>
<dbReference type="PROSITE" id="PS00653">
    <property type="entry name" value="GLYCOSYL_HYDROL_F1_2"/>
    <property type="match status" value="1"/>
</dbReference>
<dbReference type="eggNOG" id="COG2723">
    <property type="taxonomic scope" value="Bacteria"/>
</dbReference>
<feature type="active site" description="Nucleophile" evidence="4">
    <location>
        <position position="360"/>
    </location>
</feature>
<keyword evidence="3 6" id="KW-0326">Glycosidase</keyword>
<dbReference type="InterPro" id="IPR033132">
    <property type="entry name" value="GH_1_N_CS"/>
</dbReference>
<sequence length="461" mass="52482">MTTFPNHFLWGGAIAANQVEGSFNLYSKGLSTSDMLPNGILSPHQTREQRTDGIKDLAIDFYNRYPEDIALFSDMGFNCLRLSIAWTRIFPNGDELEPNEEGLAYYDKIFDELAKYDIQPFVTLSHYEMPYALVENYGGWASRELITFFERYASTVFERYKDKVKLWLTFNEINMSLHAPFTGVGLEENASEQAIYQAIHHQLVANAKAVKLCHQIIPDGKIGNMLLGAINYPYTCNPDDVIAAMHENNKWLFFGDVQTRGKYPGYMLRYFREQEIEIVMEPGDLEELASASVDFISFSYYASGCASADPKQKEVGNIVDSVPNPYLEKSQWGWLIDPKGLRILLNFLHDRYQKPLFIVENGLGARDEVDENGEIIDDYRIAYLNDHLVQAREAVLDGVELMGFTSWGPIDLVANSTAEMSKRYGYIYVDRHDDGSGTLARKPKKSYYWYRGVISSNGASL</sequence>
<organism evidence="7 8">
    <name type="scientific">Vibrio tubiashii ATCC 19109</name>
    <dbReference type="NCBI Taxonomy" id="1051646"/>
    <lineage>
        <taxon>Bacteria</taxon>
        <taxon>Pseudomonadati</taxon>
        <taxon>Pseudomonadota</taxon>
        <taxon>Gammaproteobacteria</taxon>
        <taxon>Vibrionales</taxon>
        <taxon>Vibrionaceae</taxon>
        <taxon>Vibrio</taxon>
        <taxon>Vibrio oreintalis group</taxon>
    </lineage>
</organism>
<comment type="similarity">
    <text evidence="1 5">Belongs to the glycosyl hydrolase 1 family.</text>
</comment>
<protein>
    <submittedName>
        <fullName evidence="7">6-phospho-beta-glucosidase</fullName>
    </submittedName>
</protein>
<accession>A0A0A0SJ04</accession>
<dbReference type="InterPro" id="IPR001360">
    <property type="entry name" value="Glyco_hydro_1"/>
</dbReference>
<evidence type="ECO:0000256" key="1">
    <source>
        <dbReference type="ARBA" id="ARBA00010838"/>
    </source>
</evidence>
<dbReference type="GeneID" id="23447667"/>
<dbReference type="HOGENOM" id="CLU_001859_0_2_6"/>
<dbReference type="PANTHER" id="PTHR10353">
    <property type="entry name" value="GLYCOSYL HYDROLASE"/>
    <property type="match status" value="1"/>
</dbReference>